<dbReference type="Gene3D" id="3.20.20.120">
    <property type="entry name" value="Enolase-like C-terminal domain"/>
    <property type="match status" value="1"/>
</dbReference>
<dbReference type="Pfam" id="PF13378">
    <property type="entry name" value="MR_MLE_C"/>
    <property type="match status" value="1"/>
</dbReference>
<dbReference type="RefSeq" id="WP_262459777.1">
    <property type="nucleotide sequence ID" value="NZ_ARXS01000005.1"/>
</dbReference>
<dbReference type="SUPFAM" id="SSF51604">
    <property type="entry name" value="Enolase C-terminal domain-like"/>
    <property type="match status" value="1"/>
</dbReference>
<dbReference type="PROSITE" id="PS00909">
    <property type="entry name" value="MR_MLE_2"/>
    <property type="match status" value="1"/>
</dbReference>
<accession>A0ABT2QWK1</accession>
<dbReference type="Gene3D" id="3.30.390.10">
    <property type="entry name" value="Enolase-like, N-terminal domain"/>
    <property type="match status" value="1"/>
</dbReference>
<dbReference type="EMBL" id="ARXS01000005">
    <property type="protein sequence ID" value="MCU5781883.1"/>
    <property type="molecule type" value="Genomic_DNA"/>
</dbReference>
<evidence type="ECO:0000259" key="2">
    <source>
        <dbReference type="SMART" id="SM00922"/>
    </source>
</evidence>
<dbReference type="InterPro" id="IPR013342">
    <property type="entry name" value="Mandelate_racemase_C"/>
</dbReference>
<dbReference type="SFLD" id="SFLDS00001">
    <property type="entry name" value="Enolase"/>
    <property type="match status" value="1"/>
</dbReference>
<sequence>MNDPVAVRALDTFVYRCPLDTPVETSFGTMMDRPMVVVRVTDQDGYQGWGEIWCNFPMVGAEHRARLVESVFRAQMVDRVFDSPAAAYEALDAGTRVLALQSAEPGPFAQCLSGIDLALWDLCARRAGQPLWQYLGGDTDRIPVYASGLNPTAPERLAVERAAQGYTRFKLKIGFGATRDLANLAALRDTLGDQASLMVDVNQGWTLDQAREQLPALNRLGLKWIEEPLRCTAPWSEWQELAALTDIPVSAGENLLGEARFHEAIDSGALSILQPDVAKWGGISRLLPLARSINNAGLHYYPHYLGGGIGLLASGHLLAAVGGEGALEVDANPNPLRTELCGPLNQVEGGQASLGGEPGIGDLAALAGLERYRVGEFR</sequence>
<organism evidence="3 4">
    <name type="scientific">Alloalcanivorax balearicus MACL04</name>
    <dbReference type="NCBI Taxonomy" id="1177182"/>
    <lineage>
        <taxon>Bacteria</taxon>
        <taxon>Pseudomonadati</taxon>
        <taxon>Pseudomonadota</taxon>
        <taxon>Gammaproteobacteria</taxon>
        <taxon>Oceanospirillales</taxon>
        <taxon>Alcanivoracaceae</taxon>
        <taxon>Alloalcanivorax</taxon>
    </lineage>
</organism>
<gene>
    <name evidence="3" type="ORF">MA04_01183</name>
</gene>
<evidence type="ECO:0000256" key="1">
    <source>
        <dbReference type="ARBA" id="ARBA00023239"/>
    </source>
</evidence>
<dbReference type="InterPro" id="IPR013341">
    <property type="entry name" value="Mandelate_racemase_N_dom"/>
</dbReference>
<reference evidence="3" key="1">
    <citation type="submission" date="2012-09" db="EMBL/GenBank/DDBJ databases">
        <title>Genome Sequence of alkane-degrading Bacterium Alcanivorax balearicus MACL04.</title>
        <authorList>
            <person name="Lai Q."/>
            <person name="Shao Z."/>
        </authorList>
    </citation>
    <scope>NUCLEOTIDE SEQUENCE</scope>
    <source>
        <strain evidence="3">MACL04</strain>
    </source>
</reference>
<dbReference type="SMART" id="SM00922">
    <property type="entry name" value="MR_MLE"/>
    <property type="match status" value="1"/>
</dbReference>
<dbReference type="Proteomes" id="UP001064106">
    <property type="component" value="Unassembled WGS sequence"/>
</dbReference>
<protein>
    <submittedName>
        <fullName evidence="3">Mandelate racemase/muconate lactonizing protein</fullName>
    </submittedName>
</protein>
<dbReference type="InterPro" id="IPR029065">
    <property type="entry name" value="Enolase_C-like"/>
</dbReference>
<evidence type="ECO:0000313" key="3">
    <source>
        <dbReference type="EMBL" id="MCU5781883.1"/>
    </source>
</evidence>
<proteinExistence type="predicted"/>
<dbReference type="PANTHER" id="PTHR48080:SF2">
    <property type="entry name" value="D-GALACTONATE DEHYDRATASE"/>
    <property type="match status" value="1"/>
</dbReference>
<dbReference type="Pfam" id="PF02746">
    <property type="entry name" value="MR_MLE_N"/>
    <property type="match status" value="1"/>
</dbReference>
<dbReference type="InterPro" id="IPR029017">
    <property type="entry name" value="Enolase-like_N"/>
</dbReference>
<dbReference type="SFLD" id="SFLDG00179">
    <property type="entry name" value="mandelate_racemase"/>
    <property type="match status" value="1"/>
</dbReference>
<comment type="caution">
    <text evidence="3">The sequence shown here is derived from an EMBL/GenBank/DDBJ whole genome shotgun (WGS) entry which is preliminary data.</text>
</comment>
<dbReference type="InterPro" id="IPR018110">
    <property type="entry name" value="Mandel_Rmase/mucon_lact_enz_CS"/>
</dbReference>
<dbReference type="InterPro" id="IPR036849">
    <property type="entry name" value="Enolase-like_C_sf"/>
</dbReference>
<dbReference type="PANTHER" id="PTHR48080">
    <property type="entry name" value="D-GALACTONATE DEHYDRATASE-RELATED"/>
    <property type="match status" value="1"/>
</dbReference>
<keyword evidence="1" id="KW-0456">Lyase</keyword>
<dbReference type="CDD" id="cd03316">
    <property type="entry name" value="MR_like"/>
    <property type="match status" value="1"/>
</dbReference>
<feature type="domain" description="Mandelate racemase/muconate lactonizing enzyme C-terminal" evidence="2">
    <location>
        <begin position="154"/>
        <end position="248"/>
    </location>
</feature>
<evidence type="ECO:0000313" key="4">
    <source>
        <dbReference type="Proteomes" id="UP001064106"/>
    </source>
</evidence>
<dbReference type="InterPro" id="IPR034593">
    <property type="entry name" value="DgoD-like"/>
</dbReference>
<name>A0ABT2QWK1_9GAMM</name>
<keyword evidence="4" id="KW-1185">Reference proteome</keyword>
<dbReference type="SUPFAM" id="SSF54826">
    <property type="entry name" value="Enolase N-terminal domain-like"/>
    <property type="match status" value="1"/>
</dbReference>